<accession>A0ABU3S0F5</accession>
<gene>
    <name evidence="2" type="ORF">RKE40_00130</name>
</gene>
<dbReference type="EMBL" id="JAWDID010000001">
    <property type="protein sequence ID" value="MDU0338263.1"/>
    <property type="molecule type" value="Genomic_DNA"/>
</dbReference>
<keyword evidence="1" id="KW-1133">Transmembrane helix</keyword>
<evidence type="ECO:0000256" key="1">
    <source>
        <dbReference type="SAM" id="Phobius"/>
    </source>
</evidence>
<keyword evidence="1" id="KW-0812">Transmembrane</keyword>
<keyword evidence="1" id="KW-0472">Membrane</keyword>
<organism evidence="2 3">
    <name type="scientific">Bosea rubneri</name>
    <dbReference type="NCBI Taxonomy" id="3075434"/>
    <lineage>
        <taxon>Bacteria</taxon>
        <taxon>Pseudomonadati</taxon>
        <taxon>Pseudomonadota</taxon>
        <taxon>Alphaproteobacteria</taxon>
        <taxon>Hyphomicrobiales</taxon>
        <taxon>Boseaceae</taxon>
        <taxon>Bosea</taxon>
    </lineage>
</organism>
<comment type="caution">
    <text evidence="2">The sequence shown here is derived from an EMBL/GenBank/DDBJ whole genome shotgun (WGS) entry which is preliminary data.</text>
</comment>
<name>A0ABU3S0F5_9HYPH</name>
<reference evidence="2 3" key="1">
    <citation type="submission" date="2023-09" db="EMBL/GenBank/DDBJ databases">
        <title>Whole genome shotgun sequencing (WGS) of Bosea sp. ZW T0_25, isolated from stored onions (Allium cepa).</title>
        <authorList>
            <person name="Stoll D.A."/>
            <person name="Huch M."/>
        </authorList>
    </citation>
    <scope>NUCLEOTIDE SEQUENCE [LARGE SCALE GENOMIC DNA]</scope>
    <source>
        <strain evidence="2 3">ZW T0_25</strain>
    </source>
</reference>
<dbReference type="Proteomes" id="UP001254257">
    <property type="component" value="Unassembled WGS sequence"/>
</dbReference>
<dbReference type="RefSeq" id="WP_316016220.1">
    <property type="nucleotide sequence ID" value="NZ_JAWDID010000001.1"/>
</dbReference>
<keyword evidence="3" id="KW-1185">Reference proteome</keyword>
<feature type="transmembrane region" description="Helical" evidence="1">
    <location>
        <begin position="225"/>
        <end position="249"/>
    </location>
</feature>
<evidence type="ECO:0000313" key="3">
    <source>
        <dbReference type="Proteomes" id="UP001254257"/>
    </source>
</evidence>
<protein>
    <submittedName>
        <fullName evidence="2">Uncharacterized protein</fullName>
    </submittedName>
</protein>
<sequence length="251" mass="27294">MTMAQNSEGAAVTEIAPARLNGRVDALDGNRLHGWIWDEARPEERLTVRLVRDGVAVQEVVADQSRVDLRRNGIGDGRHAFAMELDDSVVAARADLVIIGVSPSTGVALELRLPPPAELAAEAAIAVPLARFFDRVEALIVLQRRSQLTQKELLDKVGELGVQLAQHRQREAETRQSEEVEGNGAIAARLAEIDVFQLRFDQTLKSFDDRLVAIRKEARAPLRQVTVILGFLSGLAALLSFATLAVTLVGG</sequence>
<evidence type="ECO:0000313" key="2">
    <source>
        <dbReference type="EMBL" id="MDU0338263.1"/>
    </source>
</evidence>
<proteinExistence type="predicted"/>